<reference evidence="2" key="1">
    <citation type="submission" date="2021-01" db="EMBL/GenBank/DDBJ databases">
        <authorList>
            <person name="Kaushik A."/>
        </authorList>
    </citation>
    <scope>NUCLEOTIDE SEQUENCE</scope>
    <source>
        <strain evidence="2">AG6-10EEA</strain>
    </source>
</reference>
<sequence>PEPEPPRKKPRLDKFARQQSKVPEPVPESSAKKKTGGKEGAESSAAKSRASKSTAPSSQPTADGNQVVRTFKMLIPNPNQRTSHPRAAKK</sequence>
<feature type="compositionally biased region" description="Polar residues" evidence="1">
    <location>
        <begin position="59"/>
        <end position="68"/>
    </location>
</feature>
<dbReference type="Proteomes" id="UP000663853">
    <property type="component" value="Unassembled WGS sequence"/>
</dbReference>
<dbReference type="EMBL" id="CAJMXA010003966">
    <property type="protein sequence ID" value="CAE6529478.1"/>
    <property type="molecule type" value="Genomic_DNA"/>
</dbReference>
<name>A0A8H3DMR6_9AGAM</name>
<feature type="compositionally biased region" description="Low complexity" evidence="1">
    <location>
        <begin position="42"/>
        <end position="58"/>
    </location>
</feature>
<feature type="region of interest" description="Disordered" evidence="1">
    <location>
        <begin position="1"/>
        <end position="90"/>
    </location>
</feature>
<evidence type="ECO:0000313" key="2">
    <source>
        <dbReference type="EMBL" id="CAE6529478.1"/>
    </source>
</evidence>
<evidence type="ECO:0000256" key="1">
    <source>
        <dbReference type="SAM" id="MobiDB-lite"/>
    </source>
</evidence>
<comment type="caution">
    <text evidence="2">The sequence shown here is derived from an EMBL/GenBank/DDBJ whole genome shotgun (WGS) entry which is preliminary data.</text>
</comment>
<organism evidence="2 3">
    <name type="scientific">Rhizoctonia solani</name>
    <dbReference type="NCBI Taxonomy" id="456999"/>
    <lineage>
        <taxon>Eukaryota</taxon>
        <taxon>Fungi</taxon>
        <taxon>Dikarya</taxon>
        <taxon>Basidiomycota</taxon>
        <taxon>Agaricomycotina</taxon>
        <taxon>Agaricomycetes</taxon>
        <taxon>Cantharellales</taxon>
        <taxon>Ceratobasidiaceae</taxon>
        <taxon>Rhizoctonia</taxon>
    </lineage>
</organism>
<dbReference type="AlphaFoldDB" id="A0A8H3DMR6"/>
<feature type="compositionally biased region" description="Basic and acidic residues" evidence="1">
    <location>
        <begin position="1"/>
        <end position="16"/>
    </location>
</feature>
<protein>
    <submittedName>
        <fullName evidence="2">Uncharacterized protein</fullName>
    </submittedName>
</protein>
<evidence type="ECO:0000313" key="3">
    <source>
        <dbReference type="Proteomes" id="UP000663853"/>
    </source>
</evidence>
<feature type="non-terminal residue" evidence="2">
    <location>
        <position position="90"/>
    </location>
</feature>
<accession>A0A8H3DMR6</accession>
<gene>
    <name evidence="2" type="ORF">RDB_LOCUS165512</name>
</gene>
<proteinExistence type="predicted"/>